<gene>
    <name evidence="4" type="ORF">ACFSAU_15905</name>
</gene>
<feature type="region of interest" description="Disordered" evidence="2">
    <location>
        <begin position="296"/>
        <end position="319"/>
    </location>
</feature>
<feature type="coiled-coil region" evidence="1">
    <location>
        <begin position="326"/>
        <end position="381"/>
    </location>
</feature>
<evidence type="ECO:0000259" key="3">
    <source>
        <dbReference type="Pfam" id="PF22763"/>
    </source>
</evidence>
<dbReference type="EMBL" id="JBHUCZ010000044">
    <property type="protein sequence ID" value="MFD1568977.1"/>
    <property type="molecule type" value="Genomic_DNA"/>
</dbReference>
<evidence type="ECO:0000256" key="1">
    <source>
        <dbReference type="SAM" id="Coils"/>
    </source>
</evidence>
<evidence type="ECO:0000313" key="5">
    <source>
        <dbReference type="Proteomes" id="UP001597139"/>
    </source>
</evidence>
<reference evidence="4 5" key="1">
    <citation type="journal article" date="2019" name="Int. J. Syst. Evol. Microbiol.">
        <title>The Global Catalogue of Microorganisms (GCM) 10K type strain sequencing project: providing services to taxonomists for standard genome sequencing and annotation.</title>
        <authorList>
            <consortium name="The Broad Institute Genomics Platform"/>
            <consortium name="The Broad Institute Genome Sequencing Center for Infectious Disease"/>
            <person name="Wu L."/>
            <person name="Ma J."/>
        </authorList>
    </citation>
    <scope>NUCLEOTIDE SEQUENCE [LARGE SCALE GENOMIC DNA]</scope>
    <source>
        <strain evidence="4 5">CGMCC 1.12859</strain>
    </source>
</reference>
<sequence length="387" mass="42952">MINVDAIPEELQEVPQWLCWSEQVRDGKQTKVPLDPQTGSYASVTDPGTWGPFQVATEAATDDSVAGIGFVFTDDDPFVGVDLDDCRDAETGSAEPWARDLLTRLDSFTEVSPSGTGFHVYVRGVLPAGGNRSGSLECYESSRFFTVTGDWVAGTPENVHERTAALQAMHTEHIATSVPSTASIPDEVSTTIADETLLSKAMNAKNGEKFTRLWNGNTSGYDSQSEADMALCFLLAFWTGRDPSQMDRLFRQSGLYRAKWDDRHYGDGRTYGEGTLERAVQGTTDVYEPPRDEYVEQPEVQPTDALSASPEANRHEPIPSEVVNTVSELTTTVAELNASFEALEAQHDYLYDELQSERQAREKAQKRLKTLEQAVTEQQQSWLQRLF</sequence>
<dbReference type="RefSeq" id="WP_267645104.1">
    <property type="nucleotide sequence ID" value="NZ_JANHGR010000001.1"/>
</dbReference>
<dbReference type="Proteomes" id="UP001597139">
    <property type="component" value="Unassembled WGS sequence"/>
</dbReference>
<dbReference type="AlphaFoldDB" id="A0ABD6BV34"/>
<keyword evidence="5" id="KW-1185">Reference proteome</keyword>
<keyword evidence="1" id="KW-0175">Coiled coil</keyword>
<dbReference type="InterPro" id="IPR054468">
    <property type="entry name" value="NrSPol-like_HBD"/>
</dbReference>
<name>A0ABD6BV34_9EURY</name>
<dbReference type="Pfam" id="PF22763">
    <property type="entry name" value="NrS1-1_pol-like_HBD"/>
    <property type="match status" value="1"/>
</dbReference>
<feature type="domain" description="NrS-1 polymerase-like HBD" evidence="3">
    <location>
        <begin position="224"/>
        <end position="289"/>
    </location>
</feature>
<protein>
    <recommendedName>
        <fullName evidence="3">NrS-1 polymerase-like HBD domain-containing protein</fullName>
    </recommendedName>
</protein>
<evidence type="ECO:0000313" key="4">
    <source>
        <dbReference type="EMBL" id="MFD1568977.1"/>
    </source>
</evidence>
<comment type="caution">
    <text evidence="4">The sequence shown here is derived from an EMBL/GenBank/DDBJ whole genome shotgun (WGS) entry which is preliminary data.</text>
</comment>
<accession>A0ABD6BV34</accession>
<organism evidence="4 5">
    <name type="scientific">Halolamina litorea</name>
    <dbReference type="NCBI Taxonomy" id="1515593"/>
    <lineage>
        <taxon>Archaea</taxon>
        <taxon>Methanobacteriati</taxon>
        <taxon>Methanobacteriota</taxon>
        <taxon>Stenosarchaea group</taxon>
        <taxon>Halobacteria</taxon>
        <taxon>Halobacteriales</taxon>
        <taxon>Haloferacaceae</taxon>
    </lineage>
</organism>
<evidence type="ECO:0000256" key="2">
    <source>
        <dbReference type="SAM" id="MobiDB-lite"/>
    </source>
</evidence>
<proteinExistence type="predicted"/>